<gene>
    <name evidence="2" type="ORF">LY01_01646</name>
</gene>
<dbReference type="AlphaFoldDB" id="A0A2S6IKY5"/>
<sequence length="467" mass="53639">MRSILFTLFLLVTFLSSSQINDIEFAEKKGLVTSEAFNEVVKEDFGYLIFNNFTPEQGASITAKETDTKLQVSLKVFESNYGIFTTSISANASDGVYFFDEDQGQSAQINANYFKFFKPSYKYYEPEDKDKNGFRKVVYDSLSIPKKTLEKIQTELINEQKLKKDTALYKSYLKQINKSLNHLKYLSSIYINSDKSIGFSKLKPEKAIKIDIHDKNGDLSNLKIAGELNKVVAKTDKIKKMFIGLEKMLAKKAWKTKRLWFISAHATYQRESFNRFIPNSTLSFNQQFALQTGDIFSSRIYGSYFQQRISPEKYKYIPKIIVFRPFMEFGRISNRINFSEITINSNEIISNTTSTNQSRTAYIGENSYEYGNSIQIGVEAYLFPVNYNFGFFAQIGHQWNHFSRLKNVKNKELTPFRAGILVGFKGKNKKPAVTAQFFIDRTDFSLAPNGNDSDLRVGLSLGIPFKF</sequence>
<dbReference type="RefSeq" id="WP_104515344.1">
    <property type="nucleotide sequence ID" value="NZ_MQVW01000024.1"/>
</dbReference>
<proteinExistence type="predicted"/>
<evidence type="ECO:0000256" key="1">
    <source>
        <dbReference type="SAM" id="SignalP"/>
    </source>
</evidence>
<name>A0A2S6IKY5_9FLAO</name>
<reference evidence="2 3" key="1">
    <citation type="submission" date="2018-02" db="EMBL/GenBank/DDBJ databases">
        <title>Genomic Encyclopedia of Archaeal and Bacterial Type Strains, Phase II (KMG-II): from individual species to whole genera.</title>
        <authorList>
            <person name="Goeker M."/>
        </authorList>
    </citation>
    <scope>NUCLEOTIDE SEQUENCE [LARGE SCALE GENOMIC DNA]</scope>
    <source>
        <strain evidence="2 3">DSM 16809</strain>
    </source>
</reference>
<organism evidence="2 3">
    <name type="scientific">Nonlabens xylanidelens</name>
    <dbReference type="NCBI Taxonomy" id="191564"/>
    <lineage>
        <taxon>Bacteria</taxon>
        <taxon>Pseudomonadati</taxon>
        <taxon>Bacteroidota</taxon>
        <taxon>Flavobacteriia</taxon>
        <taxon>Flavobacteriales</taxon>
        <taxon>Flavobacteriaceae</taxon>
        <taxon>Nonlabens</taxon>
    </lineage>
</organism>
<accession>A0A2S6IKY5</accession>
<evidence type="ECO:0000313" key="2">
    <source>
        <dbReference type="EMBL" id="PPK94893.1"/>
    </source>
</evidence>
<dbReference type="OrthoDB" id="1446396at2"/>
<evidence type="ECO:0000313" key="3">
    <source>
        <dbReference type="Proteomes" id="UP000239002"/>
    </source>
</evidence>
<comment type="caution">
    <text evidence="2">The sequence shown here is derived from an EMBL/GenBank/DDBJ whole genome shotgun (WGS) entry which is preliminary data.</text>
</comment>
<feature type="signal peptide" evidence="1">
    <location>
        <begin position="1"/>
        <end position="18"/>
    </location>
</feature>
<dbReference type="EMBL" id="PTJE01000003">
    <property type="protein sequence ID" value="PPK94893.1"/>
    <property type="molecule type" value="Genomic_DNA"/>
</dbReference>
<protein>
    <recommendedName>
        <fullName evidence="4">Outer membrane protein with beta-barrel domain</fullName>
    </recommendedName>
</protein>
<evidence type="ECO:0008006" key="4">
    <source>
        <dbReference type="Google" id="ProtNLM"/>
    </source>
</evidence>
<dbReference type="Proteomes" id="UP000239002">
    <property type="component" value="Unassembled WGS sequence"/>
</dbReference>
<keyword evidence="1" id="KW-0732">Signal</keyword>
<feature type="chain" id="PRO_5015516434" description="Outer membrane protein with beta-barrel domain" evidence="1">
    <location>
        <begin position="19"/>
        <end position="467"/>
    </location>
</feature>
<keyword evidence="3" id="KW-1185">Reference proteome</keyword>